<keyword evidence="3" id="KW-0731">Sigma factor</keyword>
<dbReference type="EMBL" id="JACHJV010000001">
    <property type="protein sequence ID" value="MBB4927204.1"/>
    <property type="molecule type" value="Genomic_DNA"/>
</dbReference>
<dbReference type="AlphaFoldDB" id="A0A7W7R8C6"/>
<sequence length="202" mass="22706">MTIDRGGQSAGRRGGQAVDGTGKDAASARLRLSYQVFCEIHGRAWLAFARTRIGNRADAELVVTAMRTDLAEQWSHALRHPLPAAYAWRLLKSHLHSWNWDEDALAVEATTFAAVISGFQELVGESLRTEEDQIGLYSSILALPDRQRDVVILRYVLDLDDQEIAAYLDRPVETVRSSLCHARERLARRLGISELPDRRAER</sequence>
<dbReference type="InterPro" id="IPR039425">
    <property type="entry name" value="RNA_pol_sigma-70-like"/>
</dbReference>
<name>A0A7W7R8C6_KITKI</name>
<dbReference type="Proteomes" id="UP000540506">
    <property type="component" value="Unassembled WGS sequence"/>
</dbReference>
<keyword evidence="4" id="KW-0804">Transcription</keyword>
<evidence type="ECO:0000256" key="1">
    <source>
        <dbReference type="ARBA" id="ARBA00010641"/>
    </source>
</evidence>
<accession>A0A7W7R8C6</accession>
<dbReference type="Pfam" id="PF08281">
    <property type="entry name" value="Sigma70_r4_2"/>
    <property type="match status" value="1"/>
</dbReference>
<comment type="caution">
    <text evidence="7">The sequence shown here is derived from an EMBL/GenBank/DDBJ whole genome shotgun (WGS) entry which is preliminary data.</text>
</comment>
<dbReference type="InterPro" id="IPR013249">
    <property type="entry name" value="RNA_pol_sigma70_r4_t2"/>
</dbReference>
<evidence type="ECO:0000256" key="5">
    <source>
        <dbReference type="SAM" id="MobiDB-lite"/>
    </source>
</evidence>
<comment type="similarity">
    <text evidence="1">Belongs to the sigma-70 factor family. ECF subfamily.</text>
</comment>
<keyword evidence="2" id="KW-0805">Transcription regulation</keyword>
<protein>
    <submittedName>
        <fullName evidence="7">RNA polymerase sigma-70 factor (ECF subfamily)</fullName>
    </submittedName>
</protein>
<reference evidence="7 8" key="1">
    <citation type="submission" date="2020-08" db="EMBL/GenBank/DDBJ databases">
        <title>Sequencing the genomes of 1000 actinobacteria strains.</title>
        <authorList>
            <person name="Klenk H.-P."/>
        </authorList>
    </citation>
    <scope>NUCLEOTIDE SEQUENCE [LARGE SCALE GENOMIC DNA]</scope>
    <source>
        <strain evidence="7 8">DSM 41654</strain>
    </source>
</reference>
<feature type="domain" description="RNA polymerase sigma factor 70 region 4 type 2" evidence="6">
    <location>
        <begin position="137"/>
        <end position="186"/>
    </location>
</feature>
<proteinExistence type="inferred from homology"/>
<evidence type="ECO:0000259" key="6">
    <source>
        <dbReference type="Pfam" id="PF08281"/>
    </source>
</evidence>
<evidence type="ECO:0000256" key="4">
    <source>
        <dbReference type="ARBA" id="ARBA00023163"/>
    </source>
</evidence>
<dbReference type="SUPFAM" id="SSF88659">
    <property type="entry name" value="Sigma3 and sigma4 domains of RNA polymerase sigma factors"/>
    <property type="match status" value="1"/>
</dbReference>
<organism evidence="7 8">
    <name type="scientific">Kitasatospora kifunensis</name>
    <name type="common">Streptomyces kifunensis</name>
    <dbReference type="NCBI Taxonomy" id="58351"/>
    <lineage>
        <taxon>Bacteria</taxon>
        <taxon>Bacillati</taxon>
        <taxon>Actinomycetota</taxon>
        <taxon>Actinomycetes</taxon>
        <taxon>Kitasatosporales</taxon>
        <taxon>Streptomycetaceae</taxon>
        <taxon>Kitasatospora</taxon>
    </lineage>
</organism>
<feature type="region of interest" description="Disordered" evidence="5">
    <location>
        <begin position="1"/>
        <end position="21"/>
    </location>
</feature>
<dbReference type="PANTHER" id="PTHR43133:SF25">
    <property type="entry name" value="RNA POLYMERASE SIGMA FACTOR RFAY-RELATED"/>
    <property type="match status" value="1"/>
</dbReference>
<evidence type="ECO:0000256" key="3">
    <source>
        <dbReference type="ARBA" id="ARBA00023082"/>
    </source>
</evidence>
<keyword evidence="8" id="KW-1185">Reference proteome</keyword>
<dbReference type="CDD" id="cd06171">
    <property type="entry name" value="Sigma70_r4"/>
    <property type="match status" value="1"/>
</dbReference>
<dbReference type="GO" id="GO:0016987">
    <property type="term" value="F:sigma factor activity"/>
    <property type="evidence" value="ECO:0007669"/>
    <property type="project" value="UniProtKB-KW"/>
</dbReference>
<dbReference type="GO" id="GO:0003677">
    <property type="term" value="F:DNA binding"/>
    <property type="evidence" value="ECO:0007669"/>
    <property type="project" value="InterPro"/>
</dbReference>
<dbReference type="GO" id="GO:0006352">
    <property type="term" value="P:DNA-templated transcription initiation"/>
    <property type="evidence" value="ECO:0007669"/>
    <property type="project" value="InterPro"/>
</dbReference>
<gene>
    <name evidence="7" type="ORF">FHR34_006197</name>
</gene>
<dbReference type="RefSeq" id="WP_184941260.1">
    <property type="nucleotide sequence ID" value="NZ_JACHJV010000001.1"/>
</dbReference>
<dbReference type="Gene3D" id="1.10.10.10">
    <property type="entry name" value="Winged helix-like DNA-binding domain superfamily/Winged helix DNA-binding domain"/>
    <property type="match status" value="1"/>
</dbReference>
<evidence type="ECO:0000313" key="8">
    <source>
        <dbReference type="Proteomes" id="UP000540506"/>
    </source>
</evidence>
<dbReference type="InterPro" id="IPR036388">
    <property type="entry name" value="WH-like_DNA-bd_sf"/>
</dbReference>
<evidence type="ECO:0000256" key="2">
    <source>
        <dbReference type="ARBA" id="ARBA00023015"/>
    </source>
</evidence>
<evidence type="ECO:0000313" key="7">
    <source>
        <dbReference type="EMBL" id="MBB4927204.1"/>
    </source>
</evidence>
<dbReference type="PANTHER" id="PTHR43133">
    <property type="entry name" value="RNA POLYMERASE ECF-TYPE SIGMA FACTO"/>
    <property type="match status" value="1"/>
</dbReference>
<dbReference type="InterPro" id="IPR013324">
    <property type="entry name" value="RNA_pol_sigma_r3/r4-like"/>
</dbReference>